<protein>
    <submittedName>
        <fullName evidence="1">Uncharacterized protein</fullName>
    </submittedName>
</protein>
<accession>A0A4C1YF16</accession>
<dbReference type="Proteomes" id="UP000299102">
    <property type="component" value="Unassembled WGS sequence"/>
</dbReference>
<proteinExistence type="predicted"/>
<comment type="caution">
    <text evidence="1">The sequence shown here is derived from an EMBL/GenBank/DDBJ whole genome shotgun (WGS) entry which is preliminary data.</text>
</comment>
<reference evidence="1 2" key="1">
    <citation type="journal article" date="2019" name="Commun. Biol.">
        <title>The bagworm genome reveals a unique fibroin gene that provides high tensile strength.</title>
        <authorList>
            <person name="Kono N."/>
            <person name="Nakamura H."/>
            <person name="Ohtoshi R."/>
            <person name="Tomita M."/>
            <person name="Numata K."/>
            <person name="Arakawa K."/>
        </authorList>
    </citation>
    <scope>NUCLEOTIDE SEQUENCE [LARGE SCALE GENOMIC DNA]</scope>
</reference>
<evidence type="ECO:0000313" key="2">
    <source>
        <dbReference type="Proteomes" id="UP000299102"/>
    </source>
</evidence>
<dbReference type="AlphaFoldDB" id="A0A4C1YF16"/>
<keyword evidence="2" id="KW-1185">Reference proteome</keyword>
<sequence>MRLETRVDGGSRIFCLFCEERTLKRTNACMYSTCHFYVRVSGFSTRTKRQRSAPPTTEILSFRRIKSSTPQRPRRSVHITKTFTFFGARKSRDTPSRRPLFWTTRAPTAGGLRARFESADARPTFISRIYEGRRITYSKRAGADSSRAISVRSERRD</sequence>
<organism evidence="1 2">
    <name type="scientific">Eumeta variegata</name>
    <name type="common">Bagworm moth</name>
    <name type="synonym">Eumeta japonica</name>
    <dbReference type="NCBI Taxonomy" id="151549"/>
    <lineage>
        <taxon>Eukaryota</taxon>
        <taxon>Metazoa</taxon>
        <taxon>Ecdysozoa</taxon>
        <taxon>Arthropoda</taxon>
        <taxon>Hexapoda</taxon>
        <taxon>Insecta</taxon>
        <taxon>Pterygota</taxon>
        <taxon>Neoptera</taxon>
        <taxon>Endopterygota</taxon>
        <taxon>Lepidoptera</taxon>
        <taxon>Glossata</taxon>
        <taxon>Ditrysia</taxon>
        <taxon>Tineoidea</taxon>
        <taxon>Psychidae</taxon>
        <taxon>Oiketicinae</taxon>
        <taxon>Eumeta</taxon>
    </lineage>
</organism>
<dbReference type="EMBL" id="BGZK01001219">
    <property type="protein sequence ID" value="GBP74706.1"/>
    <property type="molecule type" value="Genomic_DNA"/>
</dbReference>
<evidence type="ECO:0000313" key="1">
    <source>
        <dbReference type="EMBL" id="GBP74706.1"/>
    </source>
</evidence>
<name>A0A4C1YF16_EUMVA</name>
<gene>
    <name evidence="1" type="ORF">EVAR_103539_1</name>
</gene>